<reference evidence="4 5" key="1">
    <citation type="journal article" date="2014" name="Genome Announc.">
        <title>Draft Genome Sequence of Fervidicella metallireducens Strain AeBT, an Iron-Reducing Thermoanaerobe from the Great Artesian Basin.</title>
        <authorList>
            <person name="Patel B.K."/>
        </authorList>
    </citation>
    <scope>NUCLEOTIDE SEQUENCE [LARGE SCALE GENOMIC DNA]</scope>
    <source>
        <strain evidence="4 5">AeB</strain>
    </source>
</reference>
<dbReference type="InterPro" id="IPR050708">
    <property type="entry name" value="T6SS_VgrG/RHS"/>
</dbReference>
<dbReference type="STRING" id="1403537.Q428_14995"/>
<dbReference type="RefSeq" id="WP_242847868.1">
    <property type="nucleotide sequence ID" value="NZ_AZQP01000120.1"/>
</dbReference>
<dbReference type="PANTHER" id="PTHR32305">
    <property type="match status" value="1"/>
</dbReference>
<keyword evidence="5" id="KW-1185">Reference proteome</keyword>
<proteinExistence type="predicted"/>
<accession>A0A017RQX9</accession>
<feature type="region of interest" description="Disordered" evidence="2">
    <location>
        <begin position="178"/>
        <end position="271"/>
    </location>
</feature>
<gene>
    <name evidence="4" type="ORF">Q428_14995</name>
</gene>
<protein>
    <recommendedName>
        <fullName evidence="3">Teneurin-like YD-shell domain-containing protein</fullName>
    </recommendedName>
</protein>
<name>A0A017RQX9_9CLOT</name>
<dbReference type="InterPro" id="IPR022385">
    <property type="entry name" value="Rhs_assc_core"/>
</dbReference>
<evidence type="ECO:0000259" key="3">
    <source>
        <dbReference type="Pfam" id="PF25023"/>
    </source>
</evidence>
<sequence length="271" mass="30630">YSYDSSDNLISMNLNGVEYYYIRNGQGDIIGLFDNTGTQVVSYSYDSWGKLISTTGTLASTVGQKNPYRYRGYRFDTETGFYYLQSRYYNPEWGRFINEDAIVGNMGELLSYNMFAYCMNNPINLVDKNGYGPELALIYTIPGVGEVAAGITIIAVGTYGAYKAGVWAGNQIKKLKQSKEDKKAREEGIPRENHQVVPNKKGGRNPSIGEPNSSSDYLNPDGSVKQRRYYGPDGKPEEDIDYNHPNYDGTHKFPHRHIWDWSKNPPRQSGK</sequence>
<feature type="non-terminal residue" evidence="4">
    <location>
        <position position="1"/>
    </location>
</feature>
<dbReference type="EMBL" id="AZQP01000120">
    <property type="protein sequence ID" value="EYE87143.1"/>
    <property type="molecule type" value="Genomic_DNA"/>
</dbReference>
<comment type="caution">
    <text evidence="4">The sequence shown here is derived from an EMBL/GenBank/DDBJ whole genome shotgun (WGS) entry which is preliminary data.</text>
</comment>
<dbReference type="AlphaFoldDB" id="A0A017RQX9"/>
<dbReference type="PANTHER" id="PTHR32305:SF17">
    <property type="entry name" value="TRNA NUCLEASE WAPA"/>
    <property type="match status" value="1"/>
</dbReference>
<evidence type="ECO:0000313" key="5">
    <source>
        <dbReference type="Proteomes" id="UP000019681"/>
    </source>
</evidence>
<dbReference type="Gene3D" id="2.180.10.10">
    <property type="entry name" value="RHS repeat-associated core"/>
    <property type="match status" value="1"/>
</dbReference>
<keyword evidence="1" id="KW-0677">Repeat</keyword>
<dbReference type="NCBIfam" id="TIGR03696">
    <property type="entry name" value="Rhs_assc_core"/>
    <property type="match status" value="1"/>
</dbReference>
<evidence type="ECO:0000256" key="1">
    <source>
        <dbReference type="ARBA" id="ARBA00022737"/>
    </source>
</evidence>
<dbReference type="Proteomes" id="UP000019681">
    <property type="component" value="Unassembled WGS sequence"/>
</dbReference>
<organism evidence="4 5">
    <name type="scientific">Fervidicella metallireducens AeB</name>
    <dbReference type="NCBI Taxonomy" id="1403537"/>
    <lineage>
        <taxon>Bacteria</taxon>
        <taxon>Bacillati</taxon>
        <taxon>Bacillota</taxon>
        <taxon>Clostridia</taxon>
        <taxon>Eubacteriales</taxon>
        <taxon>Clostridiaceae</taxon>
        <taxon>Fervidicella</taxon>
    </lineage>
</organism>
<dbReference type="InterPro" id="IPR056823">
    <property type="entry name" value="TEN-like_YD-shell"/>
</dbReference>
<feature type="domain" description="Teneurin-like YD-shell" evidence="3">
    <location>
        <begin position="1"/>
        <end position="106"/>
    </location>
</feature>
<dbReference type="NCBIfam" id="TIGR01643">
    <property type="entry name" value="YD_repeat_2x"/>
    <property type="match status" value="1"/>
</dbReference>
<dbReference type="InterPro" id="IPR006530">
    <property type="entry name" value="YD"/>
</dbReference>
<evidence type="ECO:0000313" key="4">
    <source>
        <dbReference type="EMBL" id="EYE87143.1"/>
    </source>
</evidence>
<dbReference type="Pfam" id="PF25023">
    <property type="entry name" value="TEN_YD-shell"/>
    <property type="match status" value="1"/>
</dbReference>
<feature type="compositionally biased region" description="Basic and acidic residues" evidence="2">
    <location>
        <begin position="178"/>
        <end position="194"/>
    </location>
</feature>
<evidence type="ECO:0000256" key="2">
    <source>
        <dbReference type="SAM" id="MobiDB-lite"/>
    </source>
</evidence>